<proteinExistence type="predicted"/>
<dbReference type="InParanoid" id="D8QCS9"/>
<evidence type="ECO:0000313" key="1">
    <source>
        <dbReference type="EMBL" id="EFI94584.1"/>
    </source>
</evidence>
<dbReference type="VEuPathDB" id="FungiDB:SCHCODRAFT_02635402"/>
<accession>D8QCS9</accession>
<name>D8QCS9_SCHCM</name>
<dbReference type="EMBL" id="GL377309">
    <property type="protein sequence ID" value="EFI94584.1"/>
    <property type="molecule type" value="Genomic_DNA"/>
</dbReference>
<evidence type="ECO:0008006" key="3">
    <source>
        <dbReference type="Google" id="ProtNLM"/>
    </source>
</evidence>
<reference evidence="1 2" key="1">
    <citation type="journal article" date="2010" name="Nat. Biotechnol.">
        <title>Genome sequence of the model mushroom Schizophyllum commune.</title>
        <authorList>
            <person name="Ohm R.A."/>
            <person name="de Jong J.F."/>
            <person name="Lugones L.G."/>
            <person name="Aerts A."/>
            <person name="Kothe E."/>
            <person name="Stajich J.E."/>
            <person name="de Vries R.P."/>
            <person name="Record E."/>
            <person name="Levasseur A."/>
            <person name="Baker S.E."/>
            <person name="Bartholomew K.A."/>
            <person name="Coutinho P.M."/>
            <person name="Erdmann S."/>
            <person name="Fowler T.J."/>
            <person name="Gathman A.C."/>
            <person name="Lombard V."/>
            <person name="Henrissat B."/>
            <person name="Knabe N."/>
            <person name="Kuees U."/>
            <person name="Lilly W.W."/>
            <person name="Lindquist E."/>
            <person name="Lucas S."/>
            <person name="Magnuson J.K."/>
            <person name="Piumi F."/>
            <person name="Raudaskoski M."/>
            <person name="Salamov A."/>
            <person name="Schmutz J."/>
            <person name="Schwarze F.W.M.R."/>
            <person name="vanKuyk P.A."/>
            <person name="Horton J.S."/>
            <person name="Grigoriev I.V."/>
            <person name="Woesten H.A.B."/>
        </authorList>
    </citation>
    <scope>NUCLEOTIDE SEQUENCE [LARGE SCALE GENOMIC DNA]</scope>
    <source>
        <strain evidence="2">H4-8 / FGSC 9210</strain>
    </source>
</reference>
<dbReference type="Proteomes" id="UP000007431">
    <property type="component" value="Unassembled WGS sequence"/>
</dbReference>
<evidence type="ECO:0000313" key="2">
    <source>
        <dbReference type="Proteomes" id="UP000007431"/>
    </source>
</evidence>
<sequence>MANTSETLLSAIHKCVQLLPSTAPHPSSVHHPFSTDSEEAYQHLQDIMRNVNSIATSLLDHRNVKFSNPKLISLLRQETQIRHTLHVTAHSTKTIGEGLRKKPSLRYGEDIPLDRAVIVDWCIQRFESWAKAAGLDAFWDEDTYKAQKKTGNFVMTIGGKVLVIDADLAIDSTDPSKPTVRVSGTKTAYAYADGAPSTEDGPVSLDAFLVMDLQKFFEEVQKPDDERNPVRGAKLADVCTEHLAYLNLLDKLAARPGPAGGLRWFNVFDSLCHSLQAFAKREAEAAASVLSVDRPPLDIFLLRGHALPLPYLTAPTVSFLAHISPRAYLTMLRDTGSTIPDHASWPQFDIPQMQVRHYVSKGGAEGMTAATLRLVRCDYPSLVPAEVMPFTERPTFALSPGKAESEYAFPTLVMARGQERYQWVLDFTDGGRSDGVVMSQTRMRDLELLINPESGMDASLDAVGIVAFAEGSWVDLLLNAVTSERYTAVYQSPTNAHPPLQLRLIAPEEPGYFLQKVPVRTMKEIWGVLEIVREQCWLNEMLTVVQWQPEGINSKPSAGVTPNGPPAESDEVTDDELAALLDGTITPRMLPVNVFLPTEAPAALFGGMSDDLDLSKPRRPRIVMTCPERSSIPGLVEIVVRYDETRSRGVAVEVNGAMGSGLSDEVLEEVCRRGGALGLAGRVWSSSQ</sequence>
<organism evidence="2">
    <name type="scientific">Schizophyllum commune (strain H4-8 / FGSC 9210)</name>
    <name type="common">Split gill fungus</name>
    <dbReference type="NCBI Taxonomy" id="578458"/>
    <lineage>
        <taxon>Eukaryota</taxon>
        <taxon>Fungi</taxon>
        <taxon>Dikarya</taxon>
        <taxon>Basidiomycota</taxon>
        <taxon>Agaricomycotina</taxon>
        <taxon>Agaricomycetes</taxon>
        <taxon>Agaricomycetidae</taxon>
        <taxon>Agaricales</taxon>
        <taxon>Schizophyllaceae</taxon>
        <taxon>Schizophyllum</taxon>
    </lineage>
</organism>
<dbReference type="HOGENOM" id="CLU_014572_0_0_1"/>
<dbReference type="OMA" id="CWLNETL"/>
<protein>
    <recommendedName>
        <fullName evidence="3">Mediator complex subunit 1</fullName>
    </recommendedName>
</protein>
<dbReference type="STRING" id="578458.D8QCS9"/>
<dbReference type="eggNOG" id="ENOG502SHJN">
    <property type="taxonomic scope" value="Eukaryota"/>
</dbReference>
<dbReference type="AlphaFoldDB" id="D8QCS9"/>
<keyword evidence="2" id="KW-1185">Reference proteome</keyword>
<gene>
    <name evidence="1" type="ORF">SCHCODRAFT_59061</name>
</gene>